<proteinExistence type="predicted"/>
<reference evidence="1 2" key="1">
    <citation type="submission" date="2019-09" db="EMBL/GenBank/DDBJ databases">
        <title>A chromosome-level genome assembly of the Chinese tupelo Nyssa sinensis.</title>
        <authorList>
            <person name="Yang X."/>
            <person name="Kang M."/>
            <person name="Yang Y."/>
            <person name="Xiong H."/>
            <person name="Wang M."/>
            <person name="Zhang Z."/>
            <person name="Wang Z."/>
            <person name="Wu H."/>
            <person name="Ma T."/>
            <person name="Liu J."/>
            <person name="Xi Z."/>
        </authorList>
    </citation>
    <scope>NUCLEOTIDE SEQUENCE [LARGE SCALE GENOMIC DNA]</scope>
    <source>
        <strain evidence="1">J267</strain>
        <tissue evidence="1">Leaf</tissue>
    </source>
</reference>
<sequence>MCAYRISSLLSERCWLLWSAGTYSKILRKGEERKLGIPCIKMDEEGLQYSTGLLEDMRSKFRSKRLGDVECYAFVFLLKEHL</sequence>
<protein>
    <submittedName>
        <fullName evidence="1">Uncharacterized protein</fullName>
    </submittedName>
</protein>
<evidence type="ECO:0000313" key="2">
    <source>
        <dbReference type="Proteomes" id="UP000325577"/>
    </source>
</evidence>
<organism evidence="1 2">
    <name type="scientific">Nyssa sinensis</name>
    <dbReference type="NCBI Taxonomy" id="561372"/>
    <lineage>
        <taxon>Eukaryota</taxon>
        <taxon>Viridiplantae</taxon>
        <taxon>Streptophyta</taxon>
        <taxon>Embryophyta</taxon>
        <taxon>Tracheophyta</taxon>
        <taxon>Spermatophyta</taxon>
        <taxon>Magnoliopsida</taxon>
        <taxon>eudicotyledons</taxon>
        <taxon>Gunneridae</taxon>
        <taxon>Pentapetalae</taxon>
        <taxon>asterids</taxon>
        <taxon>Cornales</taxon>
        <taxon>Nyssaceae</taxon>
        <taxon>Nyssa</taxon>
    </lineage>
</organism>
<dbReference type="EMBL" id="CM018035">
    <property type="protein sequence ID" value="KAA8541695.1"/>
    <property type="molecule type" value="Genomic_DNA"/>
</dbReference>
<gene>
    <name evidence="1" type="ORF">F0562_022847</name>
</gene>
<keyword evidence="2" id="KW-1185">Reference proteome</keyword>
<evidence type="ECO:0000313" key="1">
    <source>
        <dbReference type="EMBL" id="KAA8541695.1"/>
    </source>
</evidence>
<name>A0A5J5BET7_9ASTE</name>
<dbReference type="Proteomes" id="UP000325577">
    <property type="component" value="Linkage Group LG12"/>
</dbReference>
<accession>A0A5J5BET7</accession>
<dbReference type="AlphaFoldDB" id="A0A5J5BET7"/>